<dbReference type="FunFam" id="3.40.50.720:FF:000084">
    <property type="entry name" value="Short-chain dehydrogenase reductase"/>
    <property type="match status" value="1"/>
</dbReference>
<sequence>MRIDLSNKRALVLGASGGLGGAIARGLAEAGATVAVSSRSADRLAAAFPDDRAFPKLAADLAAPGVGRSLATRALDALGGVDILVNNSGGPPPTTALGATDDQWRAQFDAMVMSLVDLTGALVPGMRERRWGRIVTVASSGVVAPIPNLALSNALRAALLGWSKTLAAEVAADGVTVNMVLPGRIATSRVEALDRANAERSGRSVGEVEKAALATIPAARYGTPEEFAAAAVFLASPQASYVTGTTIRVDGGALRNV</sequence>
<dbReference type="PRINTS" id="PR00080">
    <property type="entry name" value="SDRFAMILY"/>
</dbReference>
<evidence type="ECO:0000256" key="1">
    <source>
        <dbReference type="ARBA" id="ARBA00006484"/>
    </source>
</evidence>
<dbReference type="SUPFAM" id="SSF51735">
    <property type="entry name" value="NAD(P)-binding Rossmann-fold domains"/>
    <property type="match status" value="1"/>
</dbReference>
<dbReference type="EMBL" id="QYBB01000031">
    <property type="protein sequence ID" value="RYC30122.1"/>
    <property type="molecule type" value="Genomic_DNA"/>
</dbReference>
<dbReference type="PANTHER" id="PTHR42879">
    <property type="entry name" value="3-OXOACYL-(ACYL-CARRIER-PROTEIN) REDUCTASE"/>
    <property type="match status" value="1"/>
</dbReference>
<dbReference type="PANTHER" id="PTHR42879:SF6">
    <property type="entry name" value="NADPH-DEPENDENT REDUCTASE BACG"/>
    <property type="match status" value="1"/>
</dbReference>
<dbReference type="Gene3D" id="3.40.50.720">
    <property type="entry name" value="NAD(P)-binding Rossmann-like Domain"/>
    <property type="match status" value="1"/>
</dbReference>
<evidence type="ECO:0000313" key="3">
    <source>
        <dbReference type="Proteomes" id="UP000290759"/>
    </source>
</evidence>
<dbReference type="InterPro" id="IPR036291">
    <property type="entry name" value="NAD(P)-bd_dom_sf"/>
</dbReference>
<name>A0A4Q2U1G0_9HYPH</name>
<proteinExistence type="inferred from homology"/>
<dbReference type="AlphaFoldDB" id="A0A4Q2U1G0"/>
<dbReference type="RefSeq" id="WP_129228714.1">
    <property type="nucleotide sequence ID" value="NZ_QYBB01000031.1"/>
</dbReference>
<keyword evidence="3" id="KW-1185">Reference proteome</keyword>
<accession>A0A4Q2U1G0</accession>
<protein>
    <submittedName>
        <fullName evidence="2">SDR family oxidoreductase</fullName>
    </submittedName>
</protein>
<dbReference type="OrthoDB" id="9793325at2"/>
<comment type="caution">
    <text evidence="2">The sequence shown here is derived from an EMBL/GenBank/DDBJ whole genome shotgun (WGS) entry which is preliminary data.</text>
</comment>
<gene>
    <name evidence="2" type="ORF">D3273_20260</name>
</gene>
<dbReference type="Proteomes" id="UP000290759">
    <property type="component" value="Unassembled WGS sequence"/>
</dbReference>
<reference evidence="2 3" key="1">
    <citation type="submission" date="2018-12" db="EMBL/GenBank/DDBJ databases">
        <authorList>
            <person name="Grouzdev D.S."/>
            <person name="Krutkina M.S."/>
        </authorList>
    </citation>
    <scope>NUCLEOTIDE SEQUENCE [LARGE SCALE GENOMIC DNA]</scope>
    <source>
        <strain evidence="2 3">RmlP026</strain>
    </source>
</reference>
<dbReference type="InterPro" id="IPR050259">
    <property type="entry name" value="SDR"/>
</dbReference>
<dbReference type="Pfam" id="PF13561">
    <property type="entry name" value="adh_short_C2"/>
    <property type="match status" value="1"/>
</dbReference>
<dbReference type="PRINTS" id="PR00081">
    <property type="entry name" value="GDHRDH"/>
</dbReference>
<organism evidence="2 3">
    <name type="scientific">Lichenibacterium minor</name>
    <dbReference type="NCBI Taxonomy" id="2316528"/>
    <lineage>
        <taxon>Bacteria</taxon>
        <taxon>Pseudomonadati</taxon>
        <taxon>Pseudomonadota</taxon>
        <taxon>Alphaproteobacteria</taxon>
        <taxon>Hyphomicrobiales</taxon>
        <taxon>Lichenihabitantaceae</taxon>
        <taxon>Lichenibacterium</taxon>
    </lineage>
</organism>
<comment type="similarity">
    <text evidence="1">Belongs to the short-chain dehydrogenases/reductases (SDR) family.</text>
</comment>
<evidence type="ECO:0000313" key="2">
    <source>
        <dbReference type="EMBL" id="RYC30122.1"/>
    </source>
</evidence>
<reference evidence="2 3" key="2">
    <citation type="submission" date="2019-02" db="EMBL/GenBank/DDBJ databases">
        <title>'Lichenibacterium ramalinii' gen. nov. sp. nov., 'Lichenibacterium minor' gen. nov. sp. nov.</title>
        <authorList>
            <person name="Pankratov T."/>
        </authorList>
    </citation>
    <scope>NUCLEOTIDE SEQUENCE [LARGE SCALE GENOMIC DNA]</scope>
    <source>
        <strain evidence="2 3">RmlP026</strain>
    </source>
</reference>
<dbReference type="InterPro" id="IPR002347">
    <property type="entry name" value="SDR_fam"/>
</dbReference>